<keyword evidence="3" id="KW-0238">DNA-binding</keyword>
<comment type="caution">
    <text evidence="8">The sequence shown here is derived from an EMBL/GenBank/DDBJ whole genome shotgun (WGS) entry which is preliminary data.</text>
</comment>
<evidence type="ECO:0000259" key="7">
    <source>
        <dbReference type="PROSITE" id="PS51297"/>
    </source>
</evidence>
<dbReference type="AlphaFoldDB" id="A0A6A4PUP6"/>
<feature type="domain" description="K-box" evidence="7">
    <location>
        <begin position="89"/>
        <end position="178"/>
    </location>
</feature>
<dbReference type="InterPro" id="IPR036879">
    <property type="entry name" value="TF_MADSbox_sf"/>
</dbReference>
<dbReference type="GO" id="GO:0003700">
    <property type="term" value="F:DNA-binding transcription factor activity"/>
    <property type="evidence" value="ECO:0007669"/>
    <property type="project" value="InterPro"/>
</dbReference>
<dbReference type="GO" id="GO:0045944">
    <property type="term" value="P:positive regulation of transcription by RNA polymerase II"/>
    <property type="evidence" value="ECO:0007669"/>
    <property type="project" value="InterPro"/>
</dbReference>
<dbReference type="SMART" id="SM00432">
    <property type="entry name" value="MADS"/>
    <property type="match status" value="1"/>
</dbReference>
<organism evidence="8 9">
    <name type="scientific">Lupinus albus</name>
    <name type="common">White lupine</name>
    <name type="synonym">Lupinus termis</name>
    <dbReference type="NCBI Taxonomy" id="3870"/>
    <lineage>
        <taxon>Eukaryota</taxon>
        <taxon>Viridiplantae</taxon>
        <taxon>Streptophyta</taxon>
        <taxon>Embryophyta</taxon>
        <taxon>Tracheophyta</taxon>
        <taxon>Spermatophyta</taxon>
        <taxon>Magnoliopsida</taxon>
        <taxon>eudicotyledons</taxon>
        <taxon>Gunneridae</taxon>
        <taxon>Pentapetalae</taxon>
        <taxon>rosids</taxon>
        <taxon>fabids</taxon>
        <taxon>Fabales</taxon>
        <taxon>Fabaceae</taxon>
        <taxon>Papilionoideae</taxon>
        <taxon>50 kb inversion clade</taxon>
        <taxon>genistoids sensu lato</taxon>
        <taxon>core genistoids</taxon>
        <taxon>Genisteae</taxon>
        <taxon>Lupinus</taxon>
    </lineage>
</organism>
<dbReference type="PROSITE" id="PS51297">
    <property type="entry name" value="K_BOX"/>
    <property type="match status" value="1"/>
</dbReference>
<proteinExistence type="predicted"/>
<evidence type="ECO:0000256" key="5">
    <source>
        <dbReference type="ARBA" id="ARBA00023242"/>
    </source>
</evidence>
<dbReference type="PROSITE" id="PS00350">
    <property type="entry name" value="MADS_BOX_1"/>
    <property type="match status" value="1"/>
</dbReference>
<dbReference type="PROSITE" id="PS50066">
    <property type="entry name" value="MADS_BOX_2"/>
    <property type="match status" value="1"/>
</dbReference>
<keyword evidence="5" id="KW-0539">Nucleus</keyword>
<keyword evidence="2" id="KW-0805">Transcription regulation</keyword>
<dbReference type="Gene3D" id="3.40.1810.10">
    <property type="entry name" value="Transcription factor, MADS-box"/>
    <property type="match status" value="1"/>
</dbReference>
<accession>A0A6A4PUP6</accession>
<dbReference type="Pfam" id="PF01486">
    <property type="entry name" value="K-box"/>
    <property type="match status" value="1"/>
</dbReference>
<keyword evidence="9" id="KW-1185">Reference proteome</keyword>
<gene>
    <name evidence="8" type="ORF">Lalb_Chr10g0092761</name>
</gene>
<dbReference type="EMBL" id="WOCE01000010">
    <property type="protein sequence ID" value="KAE9605026.1"/>
    <property type="molecule type" value="Genomic_DNA"/>
</dbReference>
<evidence type="ECO:0000256" key="2">
    <source>
        <dbReference type="ARBA" id="ARBA00023015"/>
    </source>
</evidence>
<evidence type="ECO:0000313" key="8">
    <source>
        <dbReference type="EMBL" id="KAE9605026.1"/>
    </source>
</evidence>
<dbReference type="GO" id="GO:0000977">
    <property type="term" value="F:RNA polymerase II transcription regulatory region sequence-specific DNA binding"/>
    <property type="evidence" value="ECO:0007669"/>
    <property type="project" value="InterPro"/>
</dbReference>
<dbReference type="OrthoDB" id="1898716at2759"/>
<dbReference type="GO" id="GO:0046983">
    <property type="term" value="F:protein dimerization activity"/>
    <property type="evidence" value="ECO:0007669"/>
    <property type="project" value="InterPro"/>
</dbReference>
<evidence type="ECO:0000256" key="4">
    <source>
        <dbReference type="ARBA" id="ARBA00023163"/>
    </source>
</evidence>
<feature type="domain" description="MADS-box" evidence="6">
    <location>
        <begin position="1"/>
        <end position="61"/>
    </location>
</feature>
<keyword evidence="4" id="KW-0804">Transcription</keyword>
<dbReference type="SUPFAM" id="SSF55455">
    <property type="entry name" value="SRF-like"/>
    <property type="match status" value="1"/>
</dbReference>
<dbReference type="Pfam" id="PF00319">
    <property type="entry name" value="SRF-TF"/>
    <property type="match status" value="1"/>
</dbReference>
<comment type="subcellular location">
    <subcellularLocation>
        <location evidence="1">Nucleus</location>
    </subcellularLocation>
</comment>
<dbReference type="PANTHER" id="PTHR48019">
    <property type="entry name" value="SERUM RESPONSE FACTOR HOMOLOG"/>
    <property type="match status" value="1"/>
</dbReference>
<dbReference type="InterPro" id="IPR002487">
    <property type="entry name" value="TF_Kbox"/>
</dbReference>
<dbReference type="FunFam" id="3.40.1810.10:FF:000004">
    <property type="entry name" value="MADS-box transcription factor 1"/>
    <property type="match status" value="1"/>
</dbReference>
<reference evidence="9" key="1">
    <citation type="journal article" date="2020" name="Nat. Commun.">
        <title>Genome sequence of the cluster root forming white lupin.</title>
        <authorList>
            <person name="Hufnagel B."/>
            <person name="Marques A."/>
            <person name="Soriano A."/>
            <person name="Marques L."/>
            <person name="Divol F."/>
            <person name="Doumas P."/>
            <person name="Sallet E."/>
            <person name="Mancinotti D."/>
            <person name="Carrere S."/>
            <person name="Marande W."/>
            <person name="Arribat S."/>
            <person name="Keller J."/>
            <person name="Huneau C."/>
            <person name="Blein T."/>
            <person name="Aime D."/>
            <person name="Laguerre M."/>
            <person name="Taylor J."/>
            <person name="Schubert V."/>
            <person name="Nelson M."/>
            <person name="Geu-Flores F."/>
            <person name="Crespi M."/>
            <person name="Gallardo-Guerrero K."/>
            <person name="Delaux P.-M."/>
            <person name="Salse J."/>
            <person name="Berges H."/>
            <person name="Guyot R."/>
            <person name="Gouzy J."/>
            <person name="Peret B."/>
        </authorList>
    </citation>
    <scope>NUCLEOTIDE SEQUENCE [LARGE SCALE GENOMIC DNA]</scope>
    <source>
        <strain evidence="9">cv. Amiga</strain>
    </source>
</reference>
<dbReference type="InterPro" id="IPR033896">
    <property type="entry name" value="MEF2-like_N"/>
</dbReference>
<evidence type="ECO:0000256" key="1">
    <source>
        <dbReference type="ARBA" id="ARBA00004123"/>
    </source>
</evidence>
<evidence type="ECO:0000256" key="3">
    <source>
        <dbReference type="ARBA" id="ARBA00023125"/>
    </source>
</evidence>
<dbReference type="InterPro" id="IPR050142">
    <property type="entry name" value="MADS-box/MEF2_TF"/>
</dbReference>
<dbReference type="GO" id="GO:0005634">
    <property type="term" value="C:nucleus"/>
    <property type="evidence" value="ECO:0007669"/>
    <property type="project" value="UniProtKB-SubCell"/>
</dbReference>
<dbReference type="PRINTS" id="PR00404">
    <property type="entry name" value="MADSDOMAIN"/>
</dbReference>
<dbReference type="Proteomes" id="UP000447434">
    <property type="component" value="Chromosome 10"/>
</dbReference>
<sequence>MGRGRVELKRIENKINRQVTFAKRRNGLLKKAYELSVLCDAEVALIIFSNRGKLYEFCSTSSSMLKTLDRYQNCTYGAVEVNKPAKELEQSSYREYLKLKARFESLQRTQRNLLGEDLGPLNTKELEQIEQQLDSSLNLVRSTKEHMLVEANRTLTMKLEEINSRNHYRQSWEGSDPHNGHSQGFFQPLECNPTLQIGHDYRYNNIASDQINFTTQAQHVNGFVHGWML</sequence>
<protein>
    <submittedName>
        <fullName evidence="8">Putative transcription factor MADS-MIKC family</fullName>
    </submittedName>
</protein>
<dbReference type="InterPro" id="IPR002100">
    <property type="entry name" value="TF_MADSbox"/>
</dbReference>
<evidence type="ECO:0000259" key="6">
    <source>
        <dbReference type="PROSITE" id="PS50066"/>
    </source>
</evidence>
<dbReference type="CDD" id="cd00265">
    <property type="entry name" value="MADS_MEF2_like"/>
    <property type="match status" value="1"/>
</dbReference>
<evidence type="ECO:0000313" key="9">
    <source>
        <dbReference type="Proteomes" id="UP000447434"/>
    </source>
</evidence>
<dbReference type="GO" id="GO:0048440">
    <property type="term" value="P:carpel development"/>
    <property type="evidence" value="ECO:0007669"/>
    <property type="project" value="UniProtKB-ARBA"/>
</dbReference>
<name>A0A6A4PUP6_LUPAL</name>